<keyword evidence="3" id="KW-1185">Reference proteome</keyword>
<name>A0A0F3GIV2_9BACT</name>
<dbReference type="Proteomes" id="UP000033423">
    <property type="component" value="Unassembled WGS sequence"/>
</dbReference>
<sequence>MPRDRPSRRASRSQAAPSTSLMRAWTPALSSSRHPSPLAAMTTKKPSQRKSSAVNT</sequence>
<organism evidence="2 3">
    <name type="scientific">Candidatus Magnetobacterium bavaricum</name>
    <dbReference type="NCBI Taxonomy" id="29290"/>
    <lineage>
        <taxon>Bacteria</taxon>
        <taxon>Pseudomonadati</taxon>
        <taxon>Nitrospirota</taxon>
        <taxon>Thermodesulfovibrionia</taxon>
        <taxon>Thermodesulfovibrionales</taxon>
        <taxon>Candidatus Magnetobacteriaceae</taxon>
        <taxon>Candidatus Magnetobacterium</taxon>
    </lineage>
</organism>
<evidence type="ECO:0000256" key="1">
    <source>
        <dbReference type="SAM" id="MobiDB-lite"/>
    </source>
</evidence>
<reference evidence="2 3" key="1">
    <citation type="submission" date="2015-02" db="EMBL/GenBank/DDBJ databases">
        <title>Single-cell genomics of uncultivated deep-branching MTB reveals a conserved set of magnetosome genes.</title>
        <authorList>
            <person name="Kolinko S."/>
            <person name="Richter M."/>
            <person name="Glockner F.O."/>
            <person name="Brachmann A."/>
            <person name="Schuler D."/>
        </authorList>
    </citation>
    <scope>NUCLEOTIDE SEQUENCE [LARGE SCALE GENOMIC DNA]</scope>
    <source>
        <strain evidence="2">TM-1</strain>
    </source>
</reference>
<dbReference type="AlphaFoldDB" id="A0A0F3GIV2"/>
<dbReference type="EMBL" id="LACI01002550">
    <property type="protein sequence ID" value="KJU81806.1"/>
    <property type="molecule type" value="Genomic_DNA"/>
</dbReference>
<evidence type="ECO:0000313" key="3">
    <source>
        <dbReference type="Proteomes" id="UP000033423"/>
    </source>
</evidence>
<protein>
    <submittedName>
        <fullName evidence="2">Uncharacterized protein</fullName>
    </submittedName>
</protein>
<gene>
    <name evidence="2" type="ORF">MBAV_006001</name>
</gene>
<proteinExistence type="predicted"/>
<feature type="region of interest" description="Disordered" evidence="1">
    <location>
        <begin position="1"/>
        <end position="56"/>
    </location>
</feature>
<comment type="caution">
    <text evidence="2">The sequence shown here is derived from an EMBL/GenBank/DDBJ whole genome shotgun (WGS) entry which is preliminary data.</text>
</comment>
<accession>A0A0F3GIV2</accession>
<evidence type="ECO:0000313" key="2">
    <source>
        <dbReference type="EMBL" id="KJU81806.1"/>
    </source>
</evidence>